<reference evidence="2 3" key="1">
    <citation type="submission" date="2014-04" db="EMBL/GenBank/DDBJ databases">
        <authorList>
            <consortium name="DOE Joint Genome Institute"/>
            <person name="Kuo A."/>
            <person name="Tarkka M."/>
            <person name="Buscot F."/>
            <person name="Kohler A."/>
            <person name="Nagy L.G."/>
            <person name="Floudas D."/>
            <person name="Copeland A."/>
            <person name="Barry K.W."/>
            <person name="Cichocki N."/>
            <person name="Veneault-Fourrey C."/>
            <person name="LaButti K."/>
            <person name="Lindquist E.A."/>
            <person name="Lipzen A."/>
            <person name="Lundell T."/>
            <person name="Morin E."/>
            <person name="Murat C."/>
            <person name="Sun H."/>
            <person name="Tunlid A."/>
            <person name="Henrissat B."/>
            <person name="Grigoriev I.V."/>
            <person name="Hibbett D.S."/>
            <person name="Martin F."/>
            <person name="Nordberg H.P."/>
            <person name="Cantor M.N."/>
            <person name="Hua S.X."/>
        </authorList>
    </citation>
    <scope>NUCLEOTIDE SEQUENCE [LARGE SCALE GENOMIC DNA]</scope>
    <source>
        <strain evidence="2 3">F 1598</strain>
    </source>
</reference>
<organism evidence="2 3">
    <name type="scientific">Piloderma croceum (strain F 1598)</name>
    <dbReference type="NCBI Taxonomy" id="765440"/>
    <lineage>
        <taxon>Eukaryota</taxon>
        <taxon>Fungi</taxon>
        <taxon>Dikarya</taxon>
        <taxon>Basidiomycota</taxon>
        <taxon>Agaricomycotina</taxon>
        <taxon>Agaricomycetes</taxon>
        <taxon>Agaricomycetidae</taxon>
        <taxon>Atheliales</taxon>
        <taxon>Atheliaceae</taxon>
        <taxon>Piloderma</taxon>
    </lineage>
</organism>
<dbReference type="InterPro" id="IPR036047">
    <property type="entry name" value="F-box-like_dom_sf"/>
</dbReference>
<dbReference type="InParanoid" id="A0A0C3FHW9"/>
<gene>
    <name evidence="2" type="ORF">PILCRDRAFT_823764</name>
</gene>
<dbReference type="AlphaFoldDB" id="A0A0C3FHW9"/>
<dbReference type="GO" id="GO:0031146">
    <property type="term" value="P:SCF-dependent proteasomal ubiquitin-dependent protein catabolic process"/>
    <property type="evidence" value="ECO:0007669"/>
    <property type="project" value="TreeGrafter"/>
</dbReference>
<feature type="domain" description="F-box" evidence="1">
    <location>
        <begin position="24"/>
        <end position="62"/>
    </location>
</feature>
<evidence type="ECO:0000313" key="2">
    <source>
        <dbReference type="EMBL" id="KIM79174.1"/>
    </source>
</evidence>
<dbReference type="InterPro" id="IPR032675">
    <property type="entry name" value="LRR_dom_sf"/>
</dbReference>
<dbReference type="GO" id="GO:0019005">
    <property type="term" value="C:SCF ubiquitin ligase complex"/>
    <property type="evidence" value="ECO:0007669"/>
    <property type="project" value="TreeGrafter"/>
</dbReference>
<evidence type="ECO:0000313" key="3">
    <source>
        <dbReference type="Proteomes" id="UP000054166"/>
    </source>
</evidence>
<dbReference type="SUPFAM" id="SSF52047">
    <property type="entry name" value="RNI-like"/>
    <property type="match status" value="1"/>
</dbReference>
<proteinExistence type="predicted"/>
<keyword evidence="3" id="KW-1185">Reference proteome</keyword>
<evidence type="ECO:0000259" key="1">
    <source>
        <dbReference type="Pfam" id="PF12937"/>
    </source>
</evidence>
<dbReference type="SUPFAM" id="SSF81383">
    <property type="entry name" value="F-box domain"/>
    <property type="match status" value="1"/>
</dbReference>
<sequence>MASSQTFAYGTPTANNLHRILLIPELLHIIFSFLDQQSNAINACVCKAWSDIALSALWKDVHELWRLVGLLAPLKKRRDSIYELSRTLQSTDWLRFSRYAPFVRRLHYNIHCPTHKNLHHSVFDEIARTRLQLNVLPNLNTLHWIPSSMNDLGMSVVFMHERVKNFVVWLPFDSDPQYEDGEGVVVEVPFFQDVVSRMPHLTHLDLRMDFPGHLITPHITTFLSSLPALQTVVLPDYHITSQVLTTLSRLPELGTVQFEYGPDQGIGSVEDVQRVSPTLSEGAFPSLWDLSLTISMSDMRRFLETPFAPINLTSLFVDCPSLQSAEEVHLFLRCVAERCQLLKALYLELLWMDSPNIFPEREDRITFQVLEPLLACPSLVEFTLSHDHPVDLSQSNIETLASKWPSLEAFILACEPVRLSSPSTLTLLSLLPFARHCPELHTLGLYVNASTADIPAAPVLPFSSASGSATNRDIHRFSKLTKLSMGVSNIQDEGSVALFLSHLCPIGCEIECGVTWHTDLEEMSHDNGSTVAAEELIKEVTKRCEKWKEVAKMLPLLTKLRVEERTRCRALGDEVEDLRIRNRILMERGKANMDGDGTCVVG</sequence>
<dbReference type="Gene3D" id="3.80.10.10">
    <property type="entry name" value="Ribonuclease Inhibitor"/>
    <property type="match status" value="1"/>
</dbReference>
<dbReference type="PANTHER" id="PTHR13318">
    <property type="entry name" value="PARTNER OF PAIRED, ISOFORM B-RELATED"/>
    <property type="match status" value="1"/>
</dbReference>
<dbReference type="EMBL" id="KN833011">
    <property type="protein sequence ID" value="KIM79174.1"/>
    <property type="molecule type" value="Genomic_DNA"/>
</dbReference>
<name>A0A0C3FHW9_PILCF</name>
<dbReference type="InterPro" id="IPR001810">
    <property type="entry name" value="F-box_dom"/>
</dbReference>
<dbReference type="Proteomes" id="UP000054166">
    <property type="component" value="Unassembled WGS sequence"/>
</dbReference>
<dbReference type="Pfam" id="PF12937">
    <property type="entry name" value="F-box-like"/>
    <property type="match status" value="1"/>
</dbReference>
<dbReference type="OrthoDB" id="2447803at2759"/>
<dbReference type="HOGENOM" id="CLU_021164_5_0_1"/>
<reference evidence="3" key="2">
    <citation type="submission" date="2015-01" db="EMBL/GenBank/DDBJ databases">
        <title>Evolutionary Origins and Diversification of the Mycorrhizal Mutualists.</title>
        <authorList>
            <consortium name="DOE Joint Genome Institute"/>
            <consortium name="Mycorrhizal Genomics Consortium"/>
            <person name="Kohler A."/>
            <person name="Kuo A."/>
            <person name="Nagy L.G."/>
            <person name="Floudas D."/>
            <person name="Copeland A."/>
            <person name="Barry K.W."/>
            <person name="Cichocki N."/>
            <person name="Veneault-Fourrey C."/>
            <person name="LaButti K."/>
            <person name="Lindquist E.A."/>
            <person name="Lipzen A."/>
            <person name="Lundell T."/>
            <person name="Morin E."/>
            <person name="Murat C."/>
            <person name="Riley R."/>
            <person name="Ohm R."/>
            <person name="Sun H."/>
            <person name="Tunlid A."/>
            <person name="Henrissat B."/>
            <person name="Grigoriev I.V."/>
            <person name="Hibbett D.S."/>
            <person name="Martin F."/>
        </authorList>
    </citation>
    <scope>NUCLEOTIDE SEQUENCE [LARGE SCALE GENOMIC DNA]</scope>
    <source>
        <strain evidence="3">F 1598</strain>
    </source>
</reference>
<accession>A0A0C3FHW9</accession>
<protein>
    <recommendedName>
        <fullName evidence="1">F-box domain-containing protein</fullName>
    </recommendedName>
</protein>
<dbReference type="Gene3D" id="1.20.1280.50">
    <property type="match status" value="1"/>
</dbReference>
<dbReference type="STRING" id="765440.A0A0C3FHW9"/>